<evidence type="ECO:0008006" key="3">
    <source>
        <dbReference type="Google" id="ProtNLM"/>
    </source>
</evidence>
<reference evidence="1" key="2">
    <citation type="submission" date="2022-10" db="EMBL/GenBank/DDBJ databases">
        <authorList>
            <person name="Trinh H.N."/>
        </authorList>
    </citation>
    <scope>NUCLEOTIDE SEQUENCE</scope>
    <source>
        <strain evidence="1">RN2-1</strain>
    </source>
</reference>
<dbReference type="Proteomes" id="UP001165679">
    <property type="component" value="Unassembled WGS sequence"/>
</dbReference>
<dbReference type="EMBL" id="JAPDNT010000021">
    <property type="protein sequence ID" value="MCW3476576.1"/>
    <property type="molecule type" value="Genomic_DNA"/>
</dbReference>
<keyword evidence="2" id="KW-1185">Reference proteome</keyword>
<dbReference type="AlphaFoldDB" id="A0AA41YPZ1"/>
<sequence length="182" mass="19684">MPELRAVLLGACVVVLAGCQNYNDIAMKIGAPPKEAVDLRSFEVRRYDRVSDATLLAAATATLQDLGYIVTESAPTVGVVVASKQRDAVETGQVVGQVVLTVALAALGTINNPTWDQTQEIHVTLVAAPVGPSTARDVRVSFDRYITNNHGQLWKTELVMDQQIYAEFFDRLGTALKLEQDG</sequence>
<evidence type="ECO:0000313" key="2">
    <source>
        <dbReference type="Proteomes" id="UP001165679"/>
    </source>
</evidence>
<proteinExistence type="predicted"/>
<reference evidence="1" key="1">
    <citation type="submission" date="2022-09" db="EMBL/GenBank/DDBJ databases">
        <title>Rhodovastum sp. nov. RN2-1 isolated from soil in Seongnam, South Korea.</title>
        <authorList>
            <person name="Le N.T."/>
        </authorList>
    </citation>
    <scope>NUCLEOTIDE SEQUENCE</scope>
    <source>
        <strain evidence="1">RN2-1</strain>
    </source>
</reference>
<protein>
    <recommendedName>
        <fullName evidence="3">Lipoprotein</fullName>
    </recommendedName>
</protein>
<accession>A0AA41YPZ1</accession>
<organism evidence="1 2">
    <name type="scientific">Limobrevibacterium gyesilva</name>
    <dbReference type="NCBI Taxonomy" id="2991712"/>
    <lineage>
        <taxon>Bacteria</taxon>
        <taxon>Pseudomonadati</taxon>
        <taxon>Pseudomonadota</taxon>
        <taxon>Alphaproteobacteria</taxon>
        <taxon>Acetobacterales</taxon>
        <taxon>Acetobacteraceae</taxon>
        <taxon>Limobrevibacterium</taxon>
    </lineage>
</organism>
<evidence type="ECO:0000313" key="1">
    <source>
        <dbReference type="EMBL" id="MCW3476576.1"/>
    </source>
</evidence>
<name>A0AA41YPZ1_9PROT</name>
<dbReference type="PROSITE" id="PS51257">
    <property type="entry name" value="PROKAR_LIPOPROTEIN"/>
    <property type="match status" value="1"/>
</dbReference>
<dbReference type="RefSeq" id="WP_264715386.1">
    <property type="nucleotide sequence ID" value="NZ_JAPDNT010000021.1"/>
</dbReference>
<comment type="caution">
    <text evidence="1">The sequence shown here is derived from an EMBL/GenBank/DDBJ whole genome shotgun (WGS) entry which is preliminary data.</text>
</comment>
<gene>
    <name evidence="1" type="ORF">OL599_18590</name>
</gene>